<dbReference type="PANTHER" id="PTHR22726:SF18">
    <property type="entry name" value="PEPTIDASE M48 DOMAIN-CONTAINING PROTEIN"/>
    <property type="match status" value="1"/>
</dbReference>
<sequence length="736" mass="81831">MLRHLNLPLAASLRHARPNAIASSSTRQLSSAAHLSSTPSPSRCSYTFLRKGKLKADGAWVHPSPQLSHPASVGVSSITFPQHRNSGGAPQVTLLRPGASSTLRYRGRFNGARGQMLLKARNFHATSRRQALPLVPAIGALLKGTSLLALTTGVSRLLLSFFPIGTLAMFRFRRGVSWLAKDKRIPKASPEAEEFWKMWCEGEKGVWLSQADAISLVEAPETPGGDLISPDGRIAYALPMRPTTKERWRDKQPTKPEDIEEHTAAHAKWVKKMAASLRRGYFFLPPLPPVSVRYYNELSTREQHEVDALRQYWVSLRMFKDRLYMMRWIVTLLFFMPVLLLMGVWATALERVPLTGRWRLILLTADEEDIVASSLEGASWYKSVINLLTTPEKPAPPIVPLNDWRWAWVQNTLRRLEAGVLTAVERVDGGEMGRPIDAEEDSLWPPPSKYPLRPRVRASARMHAALPGSVKDAGWEHMELGPPYNVMLMDAPDRNAFSYGFGGKGAGGIVIFTGLLDEILAHNGTPPASTETPKSRGFFDGLFSATPVPPKHAPPTEEQTLHLAMVLAHEMGHLLLSHHLETLSHQQVLWPSVLGLQIDIIRAIIWPFTIFFGPAVNDALASLGRATAEEMKEHFGHVGFERRHEHEADLVGMRVLAHAYFDPRRAVENFAGSVASLEEIGRGEGSLLDMIKLWSWSGHPTPSERAATMRDELDRWAKHDAEVLAAARRLQGGRAA</sequence>
<evidence type="ECO:0000313" key="10">
    <source>
        <dbReference type="EMBL" id="KLT45472.1"/>
    </source>
</evidence>
<evidence type="ECO:0000256" key="5">
    <source>
        <dbReference type="ARBA" id="ARBA00022833"/>
    </source>
</evidence>
<dbReference type="PANTHER" id="PTHR22726">
    <property type="entry name" value="METALLOENDOPEPTIDASE OMA1"/>
    <property type="match status" value="1"/>
</dbReference>
<gene>
    <name evidence="10" type="ORF">CC85DRAFT_240827</name>
</gene>
<dbReference type="InterPro" id="IPR051156">
    <property type="entry name" value="Mito/Outer_Membr_Metalloprot"/>
</dbReference>
<proteinExistence type="predicted"/>
<evidence type="ECO:0000259" key="9">
    <source>
        <dbReference type="Pfam" id="PF01435"/>
    </source>
</evidence>
<dbReference type="GO" id="GO:0006515">
    <property type="term" value="P:protein quality control for misfolded or incompletely synthesized proteins"/>
    <property type="evidence" value="ECO:0007669"/>
    <property type="project" value="TreeGrafter"/>
</dbReference>
<evidence type="ECO:0000256" key="3">
    <source>
        <dbReference type="ARBA" id="ARBA00022723"/>
    </source>
</evidence>
<keyword evidence="8" id="KW-0812">Transmembrane</keyword>
<keyword evidence="5" id="KW-0862">Zinc</keyword>
<dbReference type="AlphaFoldDB" id="A0A0J0XWM9"/>
<evidence type="ECO:0000256" key="2">
    <source>
        <dbReference type="ARBA" id="ARBA00022670"/>
    </source>
</evidence>
<evidence type="ECO:0000256" key="4">
    <source>
        <dbReference type="ARBA" id="ARBA00022801"/>
    </source>
</evidence>
<organism evidence="10 11">
    <name type="scientific">Cutaneotrichosporon oleaginosum</name>
    <dbReference type="NCBI Taxonomy" id="879819"/>
    <lineage>
        <taxon>Eukaryota</taxon>
        <taxon>Fungi</taxon>
        <taxon>Dikarya</taxon>
        <taxon>Basidiomycota</taxon>
        <taxon>Agaricomycotina</taxon>
        <taxon>Tremellomycetes</taxon>
        <taxon>Trichosporonales</taxon>
        <taxon>Trichosporonaceae</taxon>
        <taxon>Cutaneotrichosporon</taxon>
    </lineage>
</organism>
<evidence type="ECO:0000256" key="6">
    <source>
        <dbReference type="ARBA" id="ARBA00023049"/>
    </source>
</evidence>
<protein>
    <recommendedName>
        <fullName evidence="9">Peptidase M48 domain-containing protein</fullName>
    </recommendedName>
</protein>
<feature type="transmembrane region" description="Helical" evidence="8">
    <location>
        <begin position="157"/>
        <end position="174"/>
    </location>
</feature>
<keyword evidence="3" id="KW-0479">Metal-binding</keyword>
<dbReference type="OrthoDB" id="7464992at2759"/>
<dbReference type="RefSeq" id="XP_018281963.1">
    <property type="nucleotide sequence ID" value="XM_018420188.1"/>
</dbReference>
<dbReference type="GO" id="GO:0046872">
    <property type="term" value="F:metal ion binding"/>
    <property type="evidence" value="ECO:0007669"/>
    <property type="project" value="UniProtKB-KW"/>
</dbReference>
<feature type="domain" description="Peptidase M48" evidence="9">
    <location>
        <begin position="482"/>
        <end position="711"/>
    </location>
</feature>
<dbReference type="Pfam" id="PF01435">
    <property type="entry name" value="Peptidase_M48"/>
    <property type="match status" value="1"/>
</dbReference>
<dbReference type="GO" id="GO:0004222">
    <property type="term" value="F:metalloendopeptidase activity"/>
    <property type="evidence" value="ECO:0007669"/>
    <property type="project" value="InterPro"/>
</dbReference>
<feature type="transmembrane region" description="Helical" evidence="8">
    <location>
        <begin position="325"/>
        <end position="346"/>
    </location>
</feature>
<dbReference type="EMBL" id="KQ087181">
    <property type="protein sequence ID" value="KLT45472.1"/>
    <property type="molecule type" value="Genomic_DNA"/>
</dbReference>
<evidence type="ECO:0000313" key="11">
    <source>
        <dbReference type="Proteomes" id="UP000053611"/>
    </source>
</evidence>
<evidence type="ECO:0000256" key="1">
    <source>
        <dbReference type="ARBA" id="ARBA00001947"/>
    </source>
</evidence>
<keyword evidence="6" id="KW-0482">Metalloprotease</keyword>
<reference evidence="10 11" key="1">
    <citation type="submission" date="2015-03" db="EMBL/GenBank/DDBJ databases">
        <title>Genomics and transcriptomics of the oil-accumulating basidiomycete yeast T. oleaginosus allow insights into substrate utilization and the diverse evolutionary trajectories of mating systems in fungi.</title>
        <authorList>
            <consortium name="DOE Joint Genome Institute"/>
            <person name="Kourist R."/>
            <person name="Kracht O."/>
            <person name="Bracharz F."/>
            <person name="Lipzen A."/>
            <person name="Nolan M."/>
            <person name="Ohm R."/>
            <person name="Grigoriev I."/>
            <person name="Sun S."/>
            <person name="Heitman J."/>
            <person name="Bruck T."/>
            <person name="Nowrousian M."/>
        </authorList>
    </citation>
    <scope>NUCLEOTIDE SEQUENCE [LARGE SCALE GENOMIC DNA]</scope>
    <source>
        <strain evidence="10 11">IBC0246</strain>
    </source>
</reference>
<accession>A0A0J0XWM9</accession>
<dbReference type="InterPro" id="IPR001915">
    <property type="entry name" value="Peptidase_M48"/>
</dbReference>
<dbReference type="GeneID" id="28980791"/>
<dbReference type="GO" id="GO:0034982">
    <property type="term" value="P:mitochondrial protein processing"/>
    <property type="evidence" value="ECO:0007669"/>
    <property type="project" value="TreeGrafter"/>
</dbReference>
<keyword evidence="8" id="KW-0472">Membrane</keyword>
<feature type="region of interest" description="Disordered" evidence="7">
    <location>
        <begin position="21"/>
        <end position="43"/>
    </location>
</feature>
<dbReference type="GO" id="GO:0005743">
    <property type="term" value="C:mitochondrial inner membrane"/>
    <property type="evidence" value="ECO:0007669"/>
    <property type="project" value="TreeGrafter"/>
</dbReference>
<keyword evidence="4" id="KW-0378">Hydrolase</keyword>
<keyword evidence="2" id="KW-0645">Protease</keyword>
<evidence type="ECO:0000256" key="7">
    <source>
        <dbReference type="SAM" id="MobiDB-lite"/>
    </source>
</evidence>
<dbReference type="Proteomes" id="UP000053611">
    <property type="component" value="Unassembled WGS sequence"/>
</dbReference>
<dbReference type="STRING" id="879819.A0A0J0XWM9"/>
<evidence type="ECO:0000256" key="8">
    <source>
        <dbReference type="SAM" id="Phobius"/>
    </source>
</evidence>
<name>A0A0J0XWM9_9TREE</name>
<keyword evidence="11" id="KW-1185">Reference proteome</keyword>
<comment type="cofactor">
    <cofactor evidence="1">
        <name>Zn(2+)</name>
        <dbReference type="ChEBI" id="CHEBI:29105"/>
    </cofactor>
</comment>
<keyword evidence="8" id="KW-1133">Transmembrane helix</keyword>